<dbReference type="PANTHER" id="PTHR43048:SF3">
    <property type="entry name" value="METHYLMALONYL-COA EPIMERASE, MITOCHONDRIAL"/>
    <property type="match status" value="1"/>
</dbReference>
<organism evidence="3 4">
    <name type="scientific">Leptospira barantonii</name>
    <dbReference type="NCBI Taxonomy" id="2023184"/>
    <lineage>
        <taxon>Bacteria</taxon>
        <taxon>Pseudomonadati</taxon>
        <taxon>Spirochaetota</taxon>
        <taxon>Spirochaetia</taxon>
        <taxon>Leptospirales</taxon>
        <taxon>Leptospiraceae</taxon>
        <taxon>Leptospira</taxon>
    </lineage>
</organism>
<dbReference type="GO" id="GO:0046491">
    <property type="term" value="P:L-methylmalonyl-CoA metabolic process"/>
    <property type="evidence" value="ECO:0007669"/>
    <property type="project" value="TreeGrafter"/>
</dbReference>
<feature type="domain" description="VOC" evidence="2">
    <location>
        <begin position="37"/>
        <end position="166"/>
    </location>
</feature>
<name>A0A5F2B312_9LEPT</name>
<dbReference type="Gene3D" id="3.10.180.10">
    <property type="entry name" value="2,3-Dihydroxybiphenyl 1,2-Dioxygenase, domain 1"/>
    <property type="match status" value="2"/>
</dbReference>
<dbReference type="EMBL" id="RQGN01000098">
    <property type="protein sequence ID" value="TGL93511.1"/>
    <property type="molecule type" value="Genomic_DNA"/>
</dbReference>
<gene>
    <name evidence="3" type="ORF">EHQ76_17725</name>
</gene>
<dbReference type="GO" id="GO:0046872">
    <property type="term" value="F:metal ion binding"/>
    <property type="evidence" value="ECO:0007669"/>
    <property type="project" value="UniProtKB-KW"/>
</dbReference>
<dbReference type="OrthoDB" id="2613830at2"/>
<proteinExistence type="predicted"/>
<sequence>MKKAFSIIGVLFVSLFIWWLFSASKSDYRTLKNSDFSFETVIFNSPNPERLSDFYQNVFNAKKTNSDPVWNPQGSNDSTITLRTPDYREQGPLLTIRKNVKPNKKISVANDLGYAHICFETDDVPGLIRKITEHSGKIVSNFEDLKKVPAVYATDPDGNVFEVHLPFPSPITPRTIYRTLNSLIRANFKLSAPATDRIRFLHVNINSKDWSKTVSYYKNAFGTATTGFERDYKGEFIERLTGVIGAEVKGRHLELPGYSEGGPTFEVFTYNRFSSENPSGLSDQGRIATGFRVLNLKKGIETLVRYGGTLIGETENRSATIRDIDGNFILLAE</sequence>
<comment type="caution">
    <text evidence="3">The sequence shown here is derived from an EMBL/GenBank/DDBJ whole genome shotgun (WGS) entry which is preliminary data.</text>
</comment>
<dbReference type="Pfam" id="PF00903">
    <property type="entry name" value="Glyoxalase"/>
    <property type="match status" value="1"/>
</dbReference>
<dbReference type="InterPro" id="IPR051785">
    <property type="entry name" value="MMCE/EMCE_epimerase"/>
</dbReference>
<dbReference type="SUPFAM" id="SSF54593">
    <property type="entry name" value="Glyoxalase/Bleomycin resistance protein/Dihydroxybiphenyl dioxygenase"/>
    <property type="match status" value="2"/>
</dbReference>
<reference evidence="3 4" key="1">
    <citation type="journal article" date="2019" name="PLoS Negl. Trop. Dis.">
        <title>Revisiting the worldwide diversity of Leptospira species in the environment.</title>
        <authorList>
            <person name="Vincent A.T."/>
            <person name="Schiettekatte O."/>
            <person name="Bourhy P."/>
            <person name="Veyrier F.J."/>
            <person name="Picardeau M."/>
        </authorList>
    </citation>
    <scope>NUCLEOTIDE SEQUENCE [LARGE SCALE GENOMIC DNA]</scope>
    <source>
        <strain evidence="3 4">201702444</strain>
    </source>
</reference>
<dbReference type="Proteomes" id="UP000298429">
    <property type="component" value="Unassembled WGS sequence"/>
</dbReference>
<evidence type="ECO:0000259" key="2">
    <source>
        <dbReference type="PROSITE" id="PS51819"/>
    </source>
</evidence>
<dbReference type="AlphaFoldDB" id="A0A5F2B312"/>
<keyword evidence="1" id="KW-0479">Metal-binding</keyword>
<dbReference type="RefSeq" id="WP_135672193.1">
    <property type="nucleotide sequence ID" value="NZ_RQGN01000098.1"/>
</dbReference>
<dbReference type="PROSITE" id="PS51819">
    <property type="entry name" value="VOC"/>
    <property type="match status" value="1"/>
</dbReference>
<evidence type="ECO:0000256" key="1">
    <source>
        <dbReference type="ARBA" id="ARBA00022723"/>
    </source>
</evidence>
<dbReference type="GO" id="GO:0004493">
    <property type="term" value="F:methylmalonyl-CoA epimerase activity"/>
    <property type="evidence" value="ECO:0007669"/>
    <property type="project" value="TreeGrafter"/>
</dbReference>
<dbReference type="InterPro" id="IPR004360">
    <property type="entry name" value="Glyas_Fos-R_dOase_dom"/>
</dbReference>
<dbReference type="InterPro" id="IPR029068">
    <property type="entry name" value="Glyas_Bleomycin-R_OHBP_Dase"/>
</dbReference>
<dbReference type="InterPro" id="IPR037523">
    <property type="entry name" value="VOC_core"/>
</dbReference>
<protein>
    <submittedName>
        <fullName evidence="3">Glyoxalase-like domain protein</fullName>
    </submittedName>
</protein>
<accession>A0A5F2B312</accession>
<dbReference type="PANTHER" id="PTHR43048">
    <property type="entry name" value="METHYLMALONYL-COA EPIMERASE"/>
    <property type="match status" value="1"/>
</dbReference>
<evidence type="ECO:0000313" key="3">
    <source>
        <dbReference type="EMBL" id="TGL93511.1"/>
    </source>
</evidence>
<evidence type="ECO:0000313" key="4">
    <source>
        <dbReference type="Proteomes" id="UP000298429"/>
    </source>
</evidence>